<sequence>MGEESVVGLFRRLRGRAQERVGGPVMDPAFGDPVARALVDALETRDWRAARDVLTPVTDPDDRAYLMEAAGRVDGVQDWIGEWVAAEPDSTLPVLVRGCHAFYWAWEARGNKRAQHTGQDQFREFHKRLLVAENLLDEVADRDPDDVTSRAWLVATSRARQVDPDEAAARFDAVVTRHPGHQVAHEHRLQYLCPKWFGTEEAMFSLARAATASAPEGSMLPALIAAAHIEKWLELPAEEDDAYMRSDEVGAELVAAAEKSILHPTFRPGPGLAPRAGLFALALELAHEFEAAARVFDLLGDQVSEWPWGYVGEPVAAFVRSRDWVRENLS</sequence>
<evidence type="ECO:0000313" key="1">
    <source>
        <dbReference type="EMBL" id="SCG40530.1"/>
    </source>
</evidence>
<name>A0A1C5H3E0_9ACTN</name>
<protein>
    <recommendedName>
        <fullName evidence="3">DUF4034 domain-containing protein</fullName>
    </recommendedName>
</protein>
<dbReference type="OrthoDB" id="7171245at2"/>
<evidence type="ECO:0008006" key="3">
    <source>
        <dbReference type="Google" id="ProtNLM"/>
    </source>
</evidence>
<dbReference type="STRING" id="745366.GA0070213_102236"/>
<accession>A0A1C5H3E0</accession>
<evidence type="ECO:0000313" key="2">
    <source>
        <dbReference type="Proteomes" id="UP000199360"/>
    </source>
</evidence>
<organism evidence="1 2">
    <name type="scientific">Micromonospora humi</name>
    <dbReference type="NCBI Taxonomy" id="745366"/>
    <lineage>
        <taxon>Bacteria</taxon>
        <taxon>Bacillati</taxon>
        <taxon>Actinomycetota</taxon>
        <taxon>Actinomycetes</taxon>
        <taxon>Micromonosporales</taxon>
        <taxon>Micromonosporaceae</taxon>
        <taxon>Micromonospora</taxon>
    </lineage>
</organism>
<gene>
    <name evidence="1" type="ORF">GA0070213_102236</name>
</gene>
<reference evidence="2" key="1">
    <citation type="submission" date="2016-06" db="EMBL/GenBank/DDBJ databases">
        <authorList>
            <person name="Varghese N."/>
            <person name="Submissions Spin"/>
        </authorList>
    </citation>
    <scope>NUCLEOTIDE SEQUENCE [LARGE SCALE GENOMIC DNA]</scope>
    <source>
        <strain evidence="2">DSM 45647</strain>
    </source>
</reference>
<proteinExistence type="predicted"/>
<keyword evidence="2" id="KW-1185">Reference proteome</keyword>
<dbReference type="Proteomes" id="UP000199360">
    <property type="component" value="Unassembled WGS sequence"/>
</dbReference>
<dbReference type="AlphaFoldDB" id="A0A1C5H3E0"/>
<dbReference type="EMBL" id="FMDM01000002">
    <property type="protein sequence ID" value="SCG40530.1"/>
    <property type="molecule type" value="Genomic_DNA"/>
</dbReference>